<dbReference type="InterPro" id="IPR050103">
    <property type="entry name" value="Class-III_PLP-dep_AT"/>
</dbReference>
<evidence type="ECO:0000256" key="4">
    <source>
        <dbReference type="ARBA" id="ARBA00022898"/>
    </source>
</evidence>
<name>A0ABV2C173_9BURK</name>
<keyword evidence="3" id="KW-0808">Transferase</keyword>
<dbReference type="PANTHER" id="PTHR11986:SF79">
    <property type="entry name" value="ACETYLORNITHINE AMINOTRANSFERASE, MITOCHONDRIAL"/>
    <property type="match status" value="1"/>
</dbReference>
<comment type="caution">
    <text evidence="6">The sequence shown here is derived from an EMBL/GenBank/DDBJ whole genome shotgun (WGS) entry which is preliminary data.</text>
</comment>
<reference evidence="6 7" key="1">
    <citation type="submission" date="2024-06" db="EMBL/GenBank/DDBJ databases">
        <title>Burkholderia sola in Mexico.</title>
        <authorList>
            <person name="Estrada P."/>
        </authorList>
    </citation>
    <scope>NUCLEOTIDE SEQUENCE [LARGE SCALE GENOMIC DNA]</scope>
    <source>
        <strain evidence="6 7">CpTa8-5</strain>
    </source>
</reference>
<keyword evidence="7" id="KW-1185">Reference proteome</keyword>
<organism evidence="6 7">
    <name type="scientific">Burkholderia sola</name>
    <dbReference type="NCBI Taxonomy" id="2843302"/>
    <lineage>
        <taxon>Bacteria</taxon>
        <taxon>Pseudomonadati</taxon>
        <taxon>Pseudomonadota</taxon>
        <taxon>Betaproteobacteria</taxon>
        <taxon>Burkholderiales</taxon>
        <taxon>Burkholderiaceae</taxon>
        <taxon>Burkholderia</taxon>
        <taxon>Burkholderia cepacia complex</taxon>
    </lineage>
</organism>
<dbReference type="PANTHER" id="PTHR11986">
    <property type="entry name" value="AMINOTRANSFERASE CLASS III"/>
    <property type="match status" value="1"/>
</dbReference>
<comment type="similarity">
    <text evidence="5">Belongs to the class-III pyridoxal-phosphate-dependent aminotransferase family.</text>
</comment>
<dbReference type="EMBL" id="JBEWCH010000001">
    <property type="protein sequence ID" value="MET1472862.1"/>
    <property type="molecule type" value="Genomic_DNA"/>
</dbReference>
<dbReference type="InterPro" id="IPR015422">
    <property type="entry name" value="PyrdxlP-dep_Trfase_small"/>
</dbReference>
<dbReference type="Proteomes" id="UP001548587">
    <property type="component" value="Unassembled WGS sequence"/>
</dbReference>
<gene>
    <name evidence="6" type="ORF">ABXL37_01270</name>
</gene>
<dbReference type="RefSeq" id="WP_209924253.1">
    <property type="nucleotide sequence ID" value="NZ_JBEWCH010000001.1"/>
</dbReference>
<evidence type="ECO:0000313" key="6">
    <source>
        <dbReference type="EMBL" id="MET1472862.1"/>
    </source>
</evidence>
<dbReference type="InterPro" id="IPR015421">
    <property type="entry name" value="PyrdxlP-dep_Trfase_major"/>
</dbReference>
<dbReference type="SUPFAM" id="SSF53383">
    <property type="entry name" value="PLP-dependent transferases"/>
    <property type="match status" value="1"/>
</dbReference>
<evidence type="ECO:0000256" key="1">
    <source>
        <dbReference type="ARBA" id="ARBA00001933"/>
    </source>
</evidence>
<dbReference type="InterPro" id="IPR049704">
    <property type="entry name" value="Aminotrans_3_PPA_site"/>
</dbReference>
<evidence type="ECO:0000256" key="5">
    <source>
        <dbReference type="RuleBase" id="RU003560"/>
    </source>
</evidence>
<dbReference type="Pfam" id="PF00202">
    <property type="entry name" value="Aminotran_3"/>
    <property type="match status" value="1"/>
</dbReference>
<keyword evidence="4 5" id="KW-0663">Pyridoxal phosphate</keyword>
<dbReference type="GO" id="GO:0008483">
    <property type="term" value="F:transaminase activity"/>
    <property type="evidence" value="ECO:0007669"/>
    <property type="project" value="UniProtKB-KW"/>
</dbReference>
<comment type="cofactor">
    <cofactor evidence="1">
        <name>pyridoxal 5'-phosphate</name>
        <dbReference type="ChEBI" id="CHEBI:597326"/>
    </cofactor>
</comment>
<dbReference type="InterPro" id="IPR015424">
    <property type="entry name" value="PyrdxlP-dep_Trfase"/>
</dbReference>
<sequence>MGREQLLALHGAKNDRLIGIDGRVYYDLTSGWNVTNAGWNNEAIFTDWIEAARALPFRPSWCTDPNQERFKEQLGSIFPGYIPILSCSGSEAIDNALKVARVITGRGGIACVGDAYHGSTLGAALAAGYPVDHIDALGLDNRRFALPAPVSDADLATIEALLTREDSIGAVVFETVLTNAGCRVVPDAFLNLLQRLSDEFGFLLVCDEIGTGMNRTGHPWSFQGRPIRPHVITCGKALTNGLYPLSLALVANDLRSFLDEASFASTYGGSPAGCAAALSTLAFHQAADLGSRALELASAVTAIFESNGRKLGGHFDIHGVGLSMAVNLGGGDPEFAHASRSKKIIQSLLERGIFAVLSPDGQQLMITPALTAELEPLMDTLDVVAETIVASRSVR</sequence>
<dbReference type="Gene3D" id="3.40.640.10">
    <property type="entry name" value="Type I PLP-dependent aspartate aminotransferase-like (Major domain)"/>
    <property type="match status" value="1"/>
</dbReference>
<evidence type="ECO:0000256" key="3">
    <source>
        <dbReference type="ARBA" id="ARBA00022679"/>
    </source>
</evidence>
<evidence type="ECO:0000256" key="2">
    <source>
        <dbReference type="ARBA" id="ARBA00022576"/>
    </source>
</evidence>
<accession>A0ABV2C173</accession>
<protein>
    <submittedName>
        <fullName evidence="6">Aminotransferase class III-fold pyridoxal phosphate-dependent enzyme</fullName>
    </submittedName>
</protein>
<dbReference type="InterPro" id="IPR005814">
    <property type="entry name" value="Aminotrans_3"/>
</dbReference>
<proteinExistence type="inferred from homology"/>
<keyword evidence="2 6" id="KW-0032">Aminotransferase</keyword>
<dbReference type="PROSITE" id="PS00600">
    <property type="entry name" value="AA_TRANSFER_CLASS_3"/>
    <property type="match status" value="1"/>
</dbReference>
<evidence type="ECO:0000313" key="7">
    <source>
        <dbReference type="Proteomes" id="UP001548587"/>
    </source>
</evidence>
<dbReference type="Gene3D" id="3.90.1150.10">
    <property type="entry name" value="Aspartate Aminotransferase, domain 1"/>
    <property type="match status" value="1"/>
</dbReference>